<dbReference type="RefSeq" id="WP_147748678.1">
    <property type="nucleotide sequence ID" value="NZ_SAXZ01000014.1"/>
</dbReference>
<evidence type="ECO:0000313" key="2">
    <source>
        <dbReference type="EMBL" id="TXJ31163.1"/>
    </source>
</evidence>
<dbReference type="EMBL" id="SAXZ01000014">
    <property type="protein sequence ID" value="TXJ31163.1"/>
    <property type="molecule type" value="Genomic_DNA"/>
</dbReference>
<keyword evidence="3" id="KW-1185">Reference proteome</keyword>
<feature type="compositionally biased region" description="Low complexity" evidence="1">
    <location>
        <begin position="511"/>
        <end position="522"/>
    </location>
</feature>
<feature type="region of interest" description="Disordered" evidence="1">
    <location>
        <begin position="509"/>
        <end position="542"/>
    </location>
</feature>
<gene>
    <name evidence="2" type="ORF">EPJ71_10540</name>
</gene>
<evidence type="ECO:0008006" key="4">
    <source>
        <dbReference type="Google" id="ProtNLM"/>
    </source>
</evidence>
<dbReference type="Proteomes" id="UP000322659">
    <property type="component" value="Unassembled WGS sequence"/>
</dbReference>
<evidence type="ECO:0000256" key="1">
    <source>
        <dbReference type="SAM" id="MobiDB-lite"/>
    </source>
</evidence>
<feature type="compositionally biased region" description="Basic and acidic residues" evidence="1">
    <location>
        <begin position="523"/>
        <end position="542"/>
    </location>
</feature>
<reference evidence="2 3" key="1">
    <citation type="journal article" date="1992" name="Lakartidningen">
        <title>[Penicillin V and not amoxicillin is the first choice preparation in acute otitis].</title>
        <authorList>
            <person name="Kamme C."/>
            <person name="Lundgren K."/>
            <person name="Prellner K."/>
        </authorList>
    </citation>
    <scope>NUCLEOTIDE SEQUENCE [LARGE SCALE GENOMIC DNA]</scope>
    <source>
        <strain evidence="2 3">PC5099IV</strain>
    </source>
</reference>
<accession>A0ABY3K6Q4</accession>
<sequence>MSENVNQNNAVNIAIEYLQKAYGINSNSIYTNHIPYMIENKQYLYSKDINSTTNKEYEYDNVKDENGQYKLDKKITTKYKRQLHPHLQVCKEFSSYFFNEKVDFKLADAENDEEKAELETAYLRKHYNDKDLWKRLENEMVDVFGVGAVGIVSSYDEVWGIQNNLYDAYCILPLTIIDNQIKEVAFIGTDVIDNQKTRISLHRINWTTDTFLTDEPIPQILTNKKENGYIIDTITLDQNGNMIEAESLLNRISPVRLFVIFKPFNRKSYDYANCFGVPIYEDSKDICKGIDEIYGAMQKDLAISQNMLLISKSLFTNPIDNKLEIPERFANGNTILLGEEVSNSIDNKALVSLENLQTKINEYSQNLTEAYKMLSLSVGLGAETLSLNKVSTPTATQVISDNGQKFTTLKKHFGQMRDEICKLNSAILFLAYENTNNKSLDYNIRITFNTSDNILVDDETLKEQALSQFQAGLMSAYRFLTEYENLTGKDLIDELERLGYDENGKKTGNSDFNNLFGNMNDNNDNKDNKDNNDNKDGKVNNE</sequence>
<proteinExistence type="predicted"/>
<comment type="caution">
    <text evidence="2">The sequence shown here is derived from an EMBL/GenBank/DDBJ whole genome shotgun (WGS) entry which is preliminary data.</text>
</comment>
<organism evidence="2 3">
    <name type="scientific">Brachyspira aalborgi</name>
    <dbReference type="NCBI Taxonomy" id="29522"/>
    <lineage>
        <taxon>Bacteria</taxon>
        <taxon>Pseudomonadati</taxon>
        <taxon>Spirochaetota</taxon>
        <taxon>Spirochaetia</taxon>
        <taxon>Brachyspirales</taxon>
        <taxon>Brachyspiraceae</taxon>
        <taxon>Brachyspira</taxon>
    </lineage>
</organism>
<evidence type="ECO:0000313" key="3">
    <source>
        <dbReference type="Proteomes" id="UP000322659"/>
    </source>
</evidence>
<name>A0ABY3K6Q4_9SPIR</name>
<protein>
    <recommendedName>
        <fullName evidence="4">Phage portal protein</fullName>
    </recommendedName>
</protein>